<dbReference type="EMBL" id="SRYM01000001">
    <property type="protein sequence ID" value="TGY63916.1"/>
    <property type="molecule type" value="Genomic_DNA"/>
</dbReference>
<dbReference type="AlphaFoldDB" id="A0A4S2F4K0"/>
<accession>A0A4S2F4K0</accession>
<proteinExistence type="predicted"/>
<gene>
    <name evidence="1" type="ORF">E5342_00770</name>
</gene>
<reference evidence="1 2" key="1">
    <citation type="submission" date="2019-04" db="EMBL/GenBank/DDBJ databases">
        <title>Microbes associate with the intestines of laboratory mice.</title>
        <authorList>
            <person name="Navarre W."/>
            <person name="Wong E."/>
            <person name="Huang K."/>
            <person name="Tropini C."/>
            <person name="Ng K."/>
            <person name="Yu B."/>
        </authorList>
    </citation>
    <scope>NUCLEOTIDE SEQUENCE [LARGE SCALE GENOMIC DNA]</scope>
    <source>
        <strain evidence="1 2">NM39_I3</strain>
    </source>
</reference>
<comment type="caution">
    <text evidence="1">The sequence shown here is derived from an EMBL/GenBank/DDBJ whole genome shotgun (WGS) entry which is preliminary data.</text>
</comment>
<dbReference type="Proteomes" id="UP000310032">
    <property type="component" value="Unassembled WGS sequence"/>
</dbReference>
<protein>
    <submittedName>
        <fullName evidence="1">Uncharacterized protein</fullName>
    </submittedName>
</protein>
<evidence type="ECO:0000313" key="2">
    <source>
        <dbReference type="Proteomes" id="UP000310032"/>
    </source>
</evidence>
<name>A0A4S2F4K0_PARDI</name>
<dbReference type="RefSeq" id="WP_135958605.1">
    <property type="nucleotide sequence ID" value="NZ_SRYM01000001.1"/>
</dbReference>
<evidence type="ECO:0000313" key="1">
    <source>
        <dbReference type="EMBL" id="TGY63916.1"/>
    </source>
</evidence>
<sequence>MEEQNLYLEYLENHPKWKTKEGWLDREYDSNQNITEYIAYFYVLKYENTYIGILESTRPNAATYIYSFPDTYIQLRTFLYKTHLTEPYIKREFSTEDKEEIKRIVAALNDKDFIECSDEEEELDNELTFILSYKPIKYRHYFIDEIEHGDITKWKAQLENTINNYLKEGKQNKQKIEGLYNDDDDDVSKITSVMREYMYDGGIISSIVSEIIKPYEEKEN</sequence>
<organism evidence="1 2">
    <name type="scientific">Parabacteroides distasonis</name>
    <dbReference type="NCBI Taxonomy" id="823"/>
    <lineage>
        <taxon>Bacteria</taxon>
        <taxon>Pseudomonadati</taxon>
        <taxon>Bacteroidota</taxon>
        <taxon>Bacteroidia</taxon>
        <taxon>Bacteroidales</taxon>
        <taxon>Tannerellaceae</taxon>
        <taxon>Parabacteroides</taxon>
    </lineage>
</organism>